<evidence type="ECO:0000259" key="1">
    <source>
        <dbReference type="SMART" id="SM00316"/>
    </source>
</evidence>
<dbReference type="SMART" id="SM00316">
    <property type="entry name" value="S1"/>
    <property type="match status" value="3"/>
</dbReference>
<dbReference type="InterPro" id="IPR040764">
    <property type="entry name" value="CvfB_WH"/>
</dbReference>
<dbReference type="PANTHER" id="PTHR37296">
    <property type="entry name" value="CONSERVED VIRULENCE FACTOR B"/>
    <property type="match status" value="1"/>
</dbReference>
<evidence type="ECO:0000313" key="2">
    <source>
        <dbReference type="EMBL" id="SFZ97563.1"/>
    </source>
</evidence>
<feature type="domain" description="S1 motif" evidence="1">
    <location>
        <begin position="91"/>
        <end position="153"/>
    </location>
</feature>
<feature type="domain" description="S1 motif" evidence="1">
    <location>
        <begin position="166"/>
        <end position="228"/>
    </location>
</feature>
<protein>
    <submittedName>
        <fullName evidence="2">S1 RNA binding domain</fullName>
    </submittedName>
</protein>
<dbReference type="Gene3D" id="1.10.10.10">
    <property type="entry name" value="Winged helix-like DNA-binding domain superfamily/Winged helix DNA-binding domain"/>
    <property type="match status" value="1"/>
</dbReference>
<accession>A0A1W1EC16</accession>
<dbReference type="GO" id="GO:0003676">
    <property type="term" value="F:nucleic acid binding"/>
    <property type="evidence" value="ECO:0007669"/>
    <property type="project" value="InterPro"/>
</dbReference>
<reference evidence="2" key="1">
    <citation type="submission" date="2016-10" db="EMBL/GenBank/DDBJ databases">
        <authorList>
            <person name="de Groot N.N."/>
        </authorList>
    </citation>
    <scope>NUCLEOTIDE SEQUENCE</scope>
</reference>
<dbReference type="Pfam" id="PF13509">
    <property type="entry name" value="S1_2"/>
    <property type="match status" value="1"/>
</dbReference>
<proteinExistence type="predicted"/>
<gene>
    <name evidence="2" type="ORF">MNB_SV-5-527</name>
</gene>
<name>A0A1W1EC16_9ZZZZ</name>
<dbReference type="AlphaFoldDB" id="A0A1W1EC16"/>
<dbReference type="Pfam" id="PF17783">
    <property type="entry name" value="WHD_CvfB"/>
    <property type="match status" value="1"/>
</dbReference>
<dbReference type="PANTHER" id="PTHR37296:SF1">
    <property type="entry name" value="CONSERVED VIRULENCE FACTOR B"/>
    <property type="match status" value="1"/>
</dbReference>
<dbReference type="PIRSF" id="PIRSF012524">
    <property type="entry name" value="YitL_S1"/>
    <property type="match status" value="1"/>
</dbReference>
<dbReference type="InterPro" id="IPR003029">
    <property type="entry name" value="S1_domain"/>
</dbReference>
<dbReference type="InterPro" id="IPR036388">
    <property type="entry name" value="WH-like_DNA-bd_sf"/>
</dbReference>
<organism evidence="2">
    <name type="scientific">hydrothermal vent metagenome</name>
    <dbReference type="NCBI Taxonomy" id="652676"/>
    <lineage>
        <taxon>unclassified sequences</taxon>
        <taxon>metagenomes</taxon>
        <taxon>ecological metagenomes</taxon>
    </lineage>
</organism>
<dbReference type="EMBL" id="FPKX01000008">
    <property type="protein sequence ID" value="SFZ97563.1"/>
    <property type="molecule type" value="Genomic_DNA"/>
</dbReference>
<feature type="domain" description="S1 motif" evidence="1">
    <location>
        <begin position="24"/>
        <end position="86"/>
    </location>
</feature>
<dbReference type="InterPro" id="IPR012340">
    <property type="entry name" value="NA-bd_OB-fold"/>
</dbReference>
<dbReference type="InterPro" id="IPR039566">
    <property type="entry name" value="CvfB_S1_st"/>
</dbReference>
<dbReference type="InterPro" id="IPR014464">
    <property type="entry name" value="CvfB_fam"/>
</dbReference>
<dbReference type="Gene3D" id="2.40.50.140">
    <property type="entry name" value="Nucleic acid-binding proteins"/>
    <property type="match status" value="2"/>
</dbReference>
<sequence>MQTETTKTENTETENTQIRNKTINIGEINTLKIERDTDFGYYLTAEDFNEVLLPNVYIMEAEMPMGSLLDVFVYTDSEDRPVATTKMPYAKLGEYGYFTVVDYKAYGAFVNWGLPKDLFVPLSQQKEHFTIGKKYLLRVCLDEQTNRLYGTQKIGKYFNRDMKGLHQNKVLDAIVLAPTPLGYKVIADNQYEGMLFTNEIFENIKVGDRKKVYIKSVRKDFKLDLSLQPIGKQAKISEAEGIILTHLKEAGGEIPFTYKSDAEEIKKVFGLSKKNYKRTLTELIEAKKVELLTTSLKLL</sequence>